<proteinExistence type="predicted"/>
<dbReference type="PROSITE" id="PS51257">
    <property type="entry name" value="PROKAR_LIPOPROTEIN"/>
    <property type="match status" value="1"/>
</dbReference>
<feature type="signal peptide" evidence="2">
    <location>
        <begin position="1"/>
        <end position="19"/>
    </location>
</feature>
<protein>
    <recommendedName>
        <fullName evidence="5">Lipoprotein</fullName>
    </recommendedName>
</protein>
<feature type="chain" id="PRO_5047176683" description="Lipoprotein" evidence="2">
    <location>
        <begin position="20"/>
        <end position="83"/>
    </location>
</feature>
<sequence length="83" mass="8106">MPIKSFLALLVACVVSGCAGKSTPPTEGPRCTTEAKICPDGSGVGRTGPNCEFAPCPAPAGETPAGETPAETPPADAATPPSP</sequence>
<keyword evidence="4" id="KW-1185">Reference proteome</keyword>
<evidence type="ECO:0000256" key="2">
    <source>
        <dbReference type="SAM" id="SignalP"/>
    </source>
</evidence>
<dbReference type="RefSeq" id="WP_272000187.1">
    <property type="nucleotide sequence ID" value="NZ_JAQNDN010000011.1"/>
</dbReference>
<evidence type="ECO:0000313" key="4">
    <source>
        <dbReference type="Proteomes" id="UP001217838"/>
    </source>
</evidence>
<dbReference type="Proteomes" id="UP001217838">
    <property type="component" value="Unassembled WGS sequence"/>
</dbReference>
<gene>
    <name evidence="3" type="ORF">POL58_21585</name>
</gene>
<dbReference type="EMBL" id="JAQNDN010000011">
    <property type="protein sequence ID" value="MDC0670362.1"/>
    <property type="molecule type" value="Genomic_DNA"/>
</dbReference>
<reference evidence="3 4" key="1">
    <citation type="submission" date="2022-11" db="EMBL/GenBank/DDBJ databases">
        <title>Minimal conservation of predation-associated metabolite biosynthetic gene clusters underscores biosynthetic potential of Myxococcota including descriptions for ten novel species: Archangium lansinium sp. nov., Myxococcus landrumus sp. nov., Nannocystis bai.</title>
        <authorList>
            <person name="Ahearne A."/>
            <person name="Stevens C."/>
            <person name="Dowd S."/>
        </authorList>
    </citation>
    <scope>NUCLEOTIDE SEQUENCE [LARGE SCALE GENOMIC DNA]</scope>
    <source>
        <strain evidence="3 4">NCELM</strain>
    </source>
</reference>
<evidence type="ECO:0008006" key="5">
    <source>
        <dbReference type="Google" id="ProtNLM"/>
    </source>
</evidence>
<organism evidence="3 4">
    <name type="scientific">Nannocystis radixulma</name>
    <dbReference type="NCBI Taxonomy" id="2995305"/>
    <lineage>
        <taxon>Bacteria</taxon>
        <taxon>Pseudomonadati</taxon>
        <taxon>Myxococcota</taxon>
        <taxon>Polyangia</taxon>
        <taxon>Nannocystales</taxon>
        <taxon>Nannocystaceae</taxon>
        <taxon>Nannocystis</taxon>
    </lineage>
</organism>
<comment type="caution">
    <text evidence="3">The sequence shown here is derived from an EMBL/GenBank/DDBJ whole genome shotgun (WGS) entry which is preliminary data.</text>
</comment>
<evidence type="ECO:0000256" key="1">
    <source>
        <dbReference type="SAM" id="MobiDB-lite"/>
    </source>
</evidence>
<name>A0ABT5B8D3_9BACT</name>
<keyword evidence="2" id="KW-0732">Signal</keyword>
<feature type="region of interest" description="Disordered" evidence="1">
    <location>
        <begin position="55"/>
        <end position="83"/>
    </location>
</feature>
<accession>A0ABT5B8D3</accession>
<feature type="compositionally biased region" description="Low complexity" evidence="1">
    <location>
        <begin position="59"/>
        <end position="83"/>
    </location>
</feature>
<evidence type="ECO:0000313" key="3">
    <source>
        <dbReference type="EMBL" id="MDC0670362.1"/>
    </source>
</evidence>